<reference evidence="2" key="2">
    <citation type="submission" date="2020-09" db="EMBL/GenBank/DDBJ databases">
        <authorList>
            <person name="Sun Q."/>
            <person name="Ohkuma M."/>
        </authorList>
    </citation>
    <scope>NUCLEOTIDE SEQUENCE</scope>
    <source>
        <strain evidence="2">JCM 4815</strain>
    </source>
</reference>
<accession>A0A918UFI7</accession>
<name>A0A918UFI7_9ACTN</name>
<proteinExistence type="predicted"/>
<gene>
    <name evidence="2" type="ORF">GCM10010365_18920</name>
</gene>
<feature type="compositionally biased region" description="Basic residues" evidence="1">
    <location>
        <begin position="45"/>
        <end position="54"/>
    </location>
</feature>
<organism evidence="2 3">
    <name type="scientific">Streptomyces poonensis</name>
    <dbReference type="NCBI Taxonomy" id="68255"/>
    <lineage>
        <taxon>Bacteria</taxon>
        <taxon>Bacillati</taxon>
        <taxon>Actinomycetota</taxon>
        <taxon>Actinomycetes</taxon>
        <taxon>Kitasatosporales</taxon>
        <taxon>Streptomycetaceae</taxon>
        <taxon>Streptomyces</taxon>
    </lineage>
</organism>
<evidence type="ECO:0000313" key="3">
    <source>
        <dbReference type="Proteomes" id="UP000622166"/>
    </source>
</evidence>
<feature type="compositionally biased region" description="Basic and acidic residues" evidence="1">
    <location>
        <begin position="67"/>
        <end position="88"/>
    </location>
</feature>
<evidence type="ECO:0000256" key="1">
    <source>
        <dbReference type="SAM" id="MobiDB-lite"/>
    </source>
</evidence>
<keyword evidence="3" id="KW-1185">Reference proteome</keyword>
<comment type="caution">
    <text evidence="2">The sequence shown here is derived from an EMBL/GenBank/DDBJ whole genome shotgun (WGS) entry which is preliminary data.</text>
</comment>
<protein>
    <submittedName>
        <fullName evidence="2">Uncharacterized protein</fullName>
    </submittedName>
</protein>
<sequence>MVQLVGQMMLQLGRGIDVQIALDREQHGILPGHRHLDRQGVLGNRHKYLHRRRRPDPATPDSVFDAPRTDDGRCRRDLWTTGRHDLPARPRPPTS</sequence>
<feature type="region of interest" description="Disordered" evidence="1">
    <location>
        <begin position="45"/>
        <end position="95"/>
    </location>
</feature>
<evidence type="ECO:0000313" key="2">
    <source>
        <dbReference type="EMBL" id="GGZ00349.1"/>
    </source>
</evidence>
<reference evidence="2" key="1">
    <citation type="journal article" date="2014" name="Int. J. Syst. Evol. Microbiol.">
        <title>Complete genome sequence of Corynebacterium casei LMG S-19264T (=DSM 44701T), isolated from a smear-ripened cheese.</title>
        <authorList>
            <consortium name="US DOE Joint Genome Institute (JGI-PGF)"/>
            <person name="Walter F."/>
            <person name="Albersmeier A."/>
            <person name="Kalinowski J."/>
            <person name="Ruckert C."/>
        </authorList>
    </citation>
    <scope>NUCLEOTIDE SEQUENCE</scope>
    <source>
        <strain evidence="2">JCM 4815</strain>
    </source>
</reference>
<dbReference type="AlphaFoldDB" id="A0A918UFI7"/>
<dbReference type="EMBL" id="BMVW01000002">
    <property type="protein sequence ID" value="GGZ00349.1"/>
    <property type="molecule type" value="Genomic_DNA"/>
</dbReference>
<dbReference type="Proteomes" id="UP000622166">
    <property type="component" value="Unassembled WGS sequence"/>
</dbReference>